<evidence type="ECO:0000313" key="1">
    <source>
        <dbReference type="EMBL" id="MBQ0600896.1"/>
    </source>
</evidence>
<accession>A0AAP2FL74</accession>
<sequence length="105" mass="11798">MAMTETQYLLDVLSEECNEIAVRASKAIRFGLEEIQPGQTLTNAQRLALELDDLYGAIEMLNEKHPGTYIPNRDNIDAKKVKVSKFMKYSELCGTVRLDCDGGEQ</sequence>
<protein>
    <submittedName>
        <fullName evidence="1">Uncharacterized protein</fullName>
    </submittedName>
</protein>
<name>A0AAP2FL74_KLEOX</name>
<organism evidence="1 2">
    <name type="scientific">Klebsiella oxytoca</name>
    <dbReference type="NCBI Taxonomy" id="571"/>
    <lineage>
        <taxon>Bacteria</taxon>
        <taxon>Pseudomonadati</taxon>
        <taxon>Pseudomonadota</taxon>
        <taxon>Gammaproteobacteria</taxon>
        <taxon>Enterobacterales</taxon>
        <taxon>Enterobacteriaceae</taxon>
        <taxon>Klebsiella/Raoultella group</taxon>
        <taxon>Klebsiella</taxon>
    </lineage>
</organism>
<comment type="caution">
    <text evidence="1">The sequence shown here is derived from an EMBL/GenBank/DDBJ whole genome shotgun (WGS) entry which is preliminary data.</text>
</comment>
<dbReference type="Proteomes" id="UP000673434">
    <property type="component" value="Unassembled WGS sequence"/>
</dbReference>
<gene>
    <name evidence="1" type="ORF">J7S78_13945</name>
</gene>
<keyword evidence="2" id="KW-1185">Reference proteome</keyword>
<evidence type="ECO:0000313" key="2">
    <source>
        <dbReference type="Proteomes" id="UP000673434"/>
    </source>
</evidence>
<dbReference type="EMBL" id="JAGKON010000013">
    <property type="protein sequence ID" value="MBQ0600896.1"/>
    <property type="molecule type" value="Genomic_DNA"/>
</dbReference>
<proteinExistence type="predicted"/>
<dbReference type="RefSeq" id="WP_210846299.1">
    <property type="nucleotide sequence ID" value="NZ_JAGKON010000013.1"/>
</dbReference>
<dbReference type="AlphaFoldDB" id="A0AAP2FL74"/>
<reference evidence="1 2" key="1">
    <citation type="submission" date="2021-03" db="EMBL/GenBank/DDBJ databases">
        <authorList>
            <person name="Stanton E."/>
        </authorList>
    </citation>
    <scope>NUCLEOTIDE SEQUENCE [LARGE SCALE GENOMIC DNA]</scope>
    <source>
        <strain evidence="1 2">2020EL-00037</strain>
    </source>
</reference>